<accession>A0A4R5DH60</accession>
<evidence type="ECO:0000256" key="2">
    <source>
        <dbReference type="ARBA" id="ARBA00023002"/>
    </source>
</evidence>
<dbReference type="GO" id="GO:0016491">
    <property type="term" value="F:oxidoreductase activity"/>
    <property type="evidence" value="ECO:0007669"/>
    <property type="project" value="UniProtKB-KW"/>
</dbReference>
<sequence>MMNKQTNPIFKPFTFNKGITLKNKVAMAPMTTWASNDNYTISADEERHYKARVNGVGIVITGCSHVTPSGIGFTDEFASYDDTFLPSLKKLATVAKSGGAPAILQIFHAGNKALAQLIPDGDLVSASAIEAGESSFVSEVNIPRALSHEEILDIIKAFGQTTRRAIEAGFDGVELHGAHGFLIQNFFSPLFNQRTDEWGGSSQNRMRFALEVVKEVQAVIAEHATRPFLLGYRISPEESHPESYKLKDIFPLIDRLIELKVDYLHASLANVLESRPIGTSEGKTIAQLILDYVSGRIPVIAAGQIKNPEQAARAVDMGLAFVAIGQALVINPNWVELAARGEKIADSLSISKLPELAIPTKLWNVIDAAKGWFPISN</sequence>
<dbReference type="Proteomes" id="UP000294850">
    <property type="component" value="Unassembled WGS sequence"/>
</dbReference>
<keyword evidence="5" id="KW-1185">Reference proteome</keyword>
<dbReference type="Pfam" id="PF00724">
    <property type="entry name" value="Oxidored_FMN"/>
    <property type="match status" value="1"/>
</dbReference>
<dbReference type="AlphaFoldDB" id="A0A4R5DH60"/>
<dbReference type="Gene3D" id="3.20.20.70">
    <property type="entry name" value="Aldolase class I"/>
    <property type="match status" value="1"/>
</dbReference>
<dbReference type="CDD" id="cd04735">
    <property type="entry name" value="OYE_like_4_FMN"/>
    <property type="match status" value="1"/>
</dbReference>
<keyword evidence="2" id="KW-0560">Oxidoreductase</keyword>
<dbReference type="EMBL" id="SMFL01000007">
    <property type="protein sequence ID" value="TDE13382.1"/>
    <property type="molecule type" value="Genomic_DNA"/>
</dbReference>
<keyword evidence="1" id="KW-0285">Flavoprotein</keyword>
<evidence type="ECO:0000313" key="4">
    <source>
        <dbReference type="EMBL" id="TDE13382.1"/>
    </source>
</evidence>
<evidence type="ECO:0000256" key="1">
    <source>
        <dbReference type="ARBA" id="ARBA00022630"/>
    </source>
</evidence>
<dbReference type="PANTHER" id="PTHR43656:SF2">
    <property type="entry name" value="BINDING OXIDOREDUCTASE, PUTATIVE (AFU_ORTHOLOGUE AFUA_2G08260)-RELATED"/>
    <property type="match status" value="1"/>
</dbReference>
<evidence type="ECO:0000313" key="5">
    <source>
        <dbReference type="Proteomes" id="UP000294850"/>
    </source>
</evidence>
<name>A0A4R5DH60_9BACT</name>
<feature type="domain" description="NADH:flavin oxidoreductase/NADH oxidase N-terminal" evidence="3">
    <location>
        <begin position="9"/>
        <end position="341"/>
    </location>
</feature>
<gene>
    <name evidence="4" type="ORF">E0F88_20315</name>
</gene>
<organism evidence="4 5">
    <name type="scientific">Dyadobacter psychrotolerans</name>
    <dbReference type="NCBI Taxonomy" id="2541721"/>
    <lineage>
        <taxon>Bacteria</taxon>
        <taxon>Pseudomonadati</taxon>
        <taxon>Bacteroidota</taxon>
        <taxon>Cytophagia</taxon>
        <taxon>Cytophagales</taxon>
        <taxon>Spirosomataceae</taxon>
        <taxon>Dyadobacter</taxon>
    </lineage>
</organism>
<dbReference type="SUPFAM" id="SSF51395">
    <property type="entry name" value="FMN-linked oxidoreductases"/>
    <property type="match status" value="1"/>
</dbReference>
<dbReference type="InterPro" id="IPR001155">
    <property type="entry name" value="OxRdtase_FMN_N"/>
</dbReference>
<dbReference type="GO" id="GO:0010181">
    <property type="term" value="F:FMN binding"/>
    <property type="evidence" value="ECO:0007669"/>
    <property type="project" value="InterPro"/>
</dbReference>
<dbReference type="OrthoDB" id="9772736at2"/>
<proteinExistence type="predicted"/>
<dbReference type="InterPro" id="IPR013785">
    <property type="entry name" value="Aldolase_TIM"/>
</dbReference>
<dbReference type="PANTHER" id="PTHR43656">
    <property type="entry name" value="BINDING OXIDOREDUCTASE, PUTATIVE (AFU_ORTHOLOGUE AFUA_2G08260)-RELATED"/>
    <property type="match status" value="1"/>
</dbReference>
<comment type="caution">
    <text evidence="4">The sequence shown here is derived from an EMBL/GenBank/DDBJ whole genome shotgun (WGS) entry which is preliminary data.</text>
</comment>
<reference evidence="4 5" key="1">
    <citation type="submission" date="2019-03" db="EMBL/GenBank/DDBJ databases">
        <title>Dyadobacter AR-3-6 sp. nov., isolated from arctic soil.</title>
        <authorList>
            <person name="Chaudhary D.K."/>
        </authorList>
    </citation>
    <scope>NUCLEOTIDE SEQUENCE [LARGE SCALE GENOMIC DNA]</scope>
    <source>
        <strain evidence="4 5">AR-3-6</strain>
    </source>
</reference>
<dbReference type="InterPro" id="IPR051799">
    <property type="entry name" value="NADH_flavin_oxidoreductase"/>
</dbReference>
<evidence type="ECO:0000259" key="3">
    <source>
        <dbReference type="Pfam" id="PF00724"/>
    </source>
</evidence>
<protein>
    <submittedName>
        <fullName evidence="4">NADH-dependent flavin oxidoreductase</fullName>
    </submittedName>
</protein>